<name>A0ABY6DFI5_9RHOB</name>
<dbReference type="PANTHER" id="PTHR30579">
    <property type="entry name" value="TRANSCRIPTIONAL REGULATOR"/>
    <property type="match status" value="1"/>
</dbReference>
<dbReference type="Pfam" id="PF00126">
    <property type="entry name" value="HTH_1"/>
    <property type="match status" value="1"/>
</dbReference>
<dbReference type="SUPFAM" id="SSF53850">
    <property type="entry name" value="Periplasmic binding protein-like II"/>
    <property type="match status" value="1"/>
</dbReference>
<comment type="similarity">
    <text evidence="1">Belongs to the LysR transcriptional regulatory family.</text>
</comment>
<dbReference type="Gene3D" id="3.40.190.10">
    <property type="entry name" value="Periplasmic binding protein-like II"/>
    <property type="match status" value="2"/>
</dbReference>
<keyword evidence="3" id="KW-0238">DNA-binding</keyword>
<dbReference type="Gene3D" id="1.10.10.10">
    <property type="entry name" value="Winged helix-like DNA-binding domain superfamily/Winged helix DNA-binding domain"/>
    <property type="match status" value="1"/>
</dbReference>
<dbReference type="InterPro" id="IPR036388">
    <property type="entry name" value="WH-like_DNA-bd_sf"/>
</dbReference>
<evidence type="ECO:0000313" key="6">
    <source>
        <dbReference type="EMBL" id="UXX84914.1"/>
    </source>
</evidence>
<evidence type="ECO:0000259" key="5">
    <source>
        <dbReference type="PROSITE" id="PS50931"/>
    </source>
</evidence>
<sequence>MTELNSDLLRSFLAVTEAGSVTEGAMRIHRSQSAVSLQIRKLEDIVGHPLFERHGRGITLTATGRELLPVARDVTRTLSHTLRRLSADRLHGRLRIGLPDDQTQGYLTRILGAFTQSHPMVELDVTCALSAGFPDALAAAKLDIAVYETAEPEHSADVLRREQTCWSTARFADFPASDALPVALFDQACWWRDVALAALDAAGRPYRVVYSSQSVAGVIAAIEAGIAVGLLGENSLTRDLRRLGTADGFGETPCSHLILARSPGATGAALDAMEAAIRTAFATGETVIL</sequence>
<accession>A0ABY6DFI5</accession>
<dbReference type="InterPro" id="IPR005119">
    <property type="entry name" value="LysR_subst-bd"/>
</dbReference>
<keyword evidence="7" id="KW-1185">Reference proteome</keyword>
<gene>
    <name evidence="6" type="ORF">N7U68_09840</name>
</gene>
<dbReference type="PROSITE" id="PS50931">
    <property type="entry name" value="HTH_LYSR"/>
    <property type="match status" value="1"/>
</dbReference>
<evidence type="ECO:0000256" key="2">
    <source>
        <dbReference type="ARBA" id="ARBA00023015"/>
    </source>
</evidence>
<dbReference type="RefSeq" id="WP_263048993.1">
    <property type="nucleotide sequence ID" value="NZ_CP106738.1"/>
</dbReference>
<dbReference type="Pfam" id="PF03466">
    <property type="entry name" value="LysR_substrate"/>
    <property type="match status" value="1"/>
</dbReference>
<evidence type="ECO:0000256" key="1">
    <source>
        <dbReference type="ARBA" id="ARBA00009437"/>
    </source>
</evidence>
<evidence type="ECO:0000256" key="4">
    <source>
        <dbReference type="ARBA" id="ARBA00023163"/>
    </source>
</evidence>
<dbReference type="SUPFAM" id="SSF46785">
    <property type="entry name" value="Winged helix' DNA-binding domain"/>
    <property type="match status" value="1"/>
</dbReference>
<dbReference type="InterPro" id="IPR050176">
    <property type="entry name" value="LTTR"/>
</dbReference>
<reference evidence="6" key="1">
    <citation type="submission" date="2022-10" db="EMBL/GenBank/DDBJ databases">
        <title>Roseovarius pelagicus sp. nov., isolated from Arctic seawater.</title>
        <authorList>
            <person name="Hong Y.W."/>
            <person name="Hwang C.Y."/>
        </authorList>
    </citation>
    <scope>NUCLEOTIDE SEQUENCE</scope>
    <source>
        <strain evidence="6">HL-MP18</strain>
    </source>
</reference>
<dbReference type="EMBL" id="CP106738">
    <property type="protein sequence ID" value="UXX84914.1"/>
    <property type="molecule type" value="Genomic_DNA"/>
</dbReference>
<dbReference type="Proteomes" id="UP001064087">
    <property type="component" value="Chromosome"/>
</dbReference>
<dbReference type="PANTHER" id="PTHR30579:SF7">
    <property type="entry name" value="HTH-TYPE TRANSCRIPTIONAL REGULATOR LRHA-RELATED"/>
    <property type="match status" value="1"/>
</dbReference>
<proteinExistence type="inferred from homology"/>
<organism evidence="6 7">
    <name type="scientific">Roseovarius pelagicus</name>
    <dbReference type="NCBI Taxonomy" id="2980108"/>
    <lineage>
        <taxon>Bacteria</taxon>
        <taxon>Pseudomonadati</taxon>
        <taxon>Pseudomonadota</taxon>
        <taxon>Alphaproteobacteria</taxon>
        <taxon>Rhodobacterales</taxon>
        <taxon>Roseobacteraceae</taxon>
        <taxon>Roseovarius</taxon>
    </lineage>
</organism>
<feature type="domain" description="HTH lysR-type" evidence="5">
    <location>
        <begin position="4"/>
        <end position="61"/>
    </location>
</feature>
<dbReference type="InterPro" id="IPR036390">
    <property type="entry name" value="WH_DNA-bd_sf"/>
</dbReference>
<keyword evidence="4" id="KW-0804">Transcription</keyword>
<protein>
    <submittedName>
        <fullName evidence="6">LysR family transcriptional regulator</fullName>
    </submittedName>
</protein>
<evidence type="ECO:0000313" key="7">
    <source>
        <dbReference type="Proteomes" id="UP001064087"/>
    </source>
</evidence>
<dbReference type="InterPro" id="IPR000847">
    <property type="entry name" value="LysR_HTH_N"/>
</dbReference>
<evidence type="ECO:0000256" key="3">
    <source>
        <dbReference type="ARBA" id="ARBA00023125"/>
    </source>
</evidence>
<keyword evidence="2" id="KW-0805">Transcription regulation</keyword>
<dbReference type="PRINTS" id="PR00039">
    <property type="entry name" value="HTHLYSR"/>
</dbReference>